<evidence type="ECO:0000313" key="2">
    <source>
        <dbReference type="Proteomes" id="UP000298285"/>
    </source>
</evidence>
<sequence>MDNKDFFFIDVLKIMPDDIYCYIQSPDLEDNIVLGMMLPTEYDYYQCVHLDKNNKDRFIERLRNETVLEYFQSIEIKKDSILLFEGYDGIESGKISKNITIPTWFKKKYKEDWDYTISIDW</sequence>
<accession>A0A4Y9IIN5</accession>
<proteinExistence type="predicted"/>
<reference evidence="1 2" key="1">
    <citation type="submission" date="2019-03" db="EMBL/GenBank/DDBJ databases">
        <title>Diversity of the mouse oral microbiome.</title>
        <authorList>
            <person name="Joseph S."/>
            <person name="Aduse-Opoku J."/>
            <person name="Curtis M."/>
            <person name="Wade W."/>
            <person name="Hashim A."/>
        </authorList>
    </citation>
    <scope>NUCLEOTIDE SEQUENCE [LARGE SCALE GENOMIC DNA]</scope>
    <source>
        <strain evidence="1 2">P11</strain>
    </source>
</reference>
<dbReference type="RefSeq" id="WP_135107220.1">
    <property type="nucleotide sequence ID" value="NZ_JADGKW010000007.1"/>
</dbReference>
<evidence type="ECO:0000313" key="1">
    <source>
        <dbReference type="EMBL" id="TFU86962.1"/>
    </source>
</evidence>
<protein>
    <submittedName>
        <fullName evidence="1">Uncharacterized protein</fullName>
    </submittedName>
</protein>
<comment type="caution">
    <text evidence="1">The sequence shown here is derived from an EMBL/GenBank/DDBJ whole genome shotgun (WGS) entry which is preliminary data.</text>
</comment>
<dbReference type="EMBL" id="SPPK01000007">
    <property type="protein sequence ID" value="TFU86962.1"/>
    <property type="molecule type" value="Genomic_DNA"/>
</dbReference>
<dbReference type="OrthoDB" id="1495301at2"/>
<organism evidence="1 2">
    <name type="scientific">Dysgonomonas mossii</name>
    <dbReference type="NCBI Taxonomy" id="163665"/>
    <lineage>
        <taxon>Bacteria</taxon>
        <taxon>Pseudomonadati</taxon>
        <taxon>Bacteroidota</taxon>
        <taxon>Bacteroidia</taxon>
        <taxon>Bacteroidales</taxon>
        <taxon>Dysgonomonadaceae</taxon>
        <taxon>Dysgonomonas</taxon>
    </lineage>
</organism>
<gene>
    <name evidence="1" type="ORF">E4T88_16060</name>
</gene>
<dbReference type="Proteomes" id="UP000298285">
    <property type="component" value="Unassembled WGS sequence"/>
</dbReference>
<dbReference type="AlphaFoldDB" id="A0A4Y9IIN5"/>
<name>A0A4Y9IIN5_9BACT</name>